<gene>
    <name evidence="1" type="ORF">AMTR_s00159p00018480</name>
</gene>
<sequence>MAALSGEGEGVVVGGSAFSSSYPVVCLRSIILLKYRLREGIDHGKDLRVPGPVADGRVVSLPRKDGVVEQQKIAPIQPVRWRSMVSTA</sequence>
<evidence type="ECO:0000313" key="2">
    <source>
        <dbReference type="Proteomes" id="UP000017836"/>
    </source>
</evidence>
<dbReference type="Gramene" id="ERN12105">
    <property type="protein sequence ID" value="ERN12105"/>
    <property type="gene ID" value="AMTR_s00159p00018480"/>
</dbReference>
<dbReference type="HOGENOM" id="CLU_2472116_0_0_1"/>
<reference evidence="2" key="1">
    <citation type="journal article" date="2013" name="Science">
        <title>The Amborella genome and the evolution of flowering plants.</title>
        <authorList>
            <consortium name="Amborella Genome Project"/>
        </authorList>
    </citation>
    <scope>NUCLEOTIDE SEQUENCE [LARGE SCALE GENOMIC DNA]</scope>
</reference>
<dbReference type="Proteomes" id="UP000017836">
    <property type="component" value="Unassembled WGS sequence"/>
</dbReference>
<dbReference type="AlphaFoldDB" id="W1PXF6"/>
<keyword evidence="2" id="KW-1185">Reference proteome</keyword>
<name>W1PXF6_AMBTC</name>
<dbReference type="EMBL" id="KI392634">
    <property type="protein sequence ID" value="ERN12105.1"/>
    <property type="molecule type" value="Genomic_DNA"/>
</dbReference>
<organism evidence="1 2">
    <name type="scientific">Amborella trichopoda</name>
    <dbReference type="NCBI Taxonomy" id="13333"/>
    <lineage>
        <taxon>Eukaryota</taxon>
        <taxon>Viridiplantae</taxon>
        <taxon>Streptophyta</taxon>
        <taxon>Embryophyta</taxon>
        <taxon>Tracheophyta</taxon>
        <taxon>Spermatophyta</taxon>
        <taxon>Magnoliopsida</taxon>
        <taxon>Amborellales</taxon>
        <taxon>Amborellaceae</taxon>
        <taxon>Amborella</taxon>
    </lineage>
</organism>
<proteinExistence type="predicted"/>
<accession>W1PXF6</accession>
<protein>
    <submittedName>
        <fullName evidence="1">Uncharacterized protein</fullName>
    </submittedName>
</protein>
<evidence type="ECO:0000313" key="1">
    <source>
        <dbReference type="EMBL" id="ERN12105.1"/>
    </source>
</evidence>